<dbReference type="InterPro" id="IPR050950">
    <property type="entry name" value="HTH-type_LysR_regulators"/>
</dbReference>
<keyword evidence="3" id="KW-0238">DNA-binding</keyword>
<evidence type="ECO:0000256" key="2">
    <source>
        <dbReference type="ARBA" id="ARBA00023015"/>
    </source>
</evidence>
<organism evidence="6 7">
    <name type="scientific">Paraburkholderia edwinii</name>
    <dbReference type="NCBI Taxonomy" id="2861782"/>
    <lineage>
        <taxon>Bacteria</taxon>
        <taxon>Pseudomonadati</taxon>
        <taxon>Pseudomonadota</taxon>
        <taxon>Betaproteobacteria</taxon>
        <taxon>Burkholderiales</taxon>
        <taxon>Burkholderiaceae</taxon>
        <taxon>Paraburkholderia</taxon>
    </lineage>
</organism>
<feature type="domain" description="HTH lysR-type" evidence="5">
    <location>
        <begin position="20"/>
        <end position="77"/>
    </location>
</feature>
<dbReference type="InterPro" id="IPR036388">
    <property type="entry name" value="WH-like_DNA-bd_sf"/>
</dbReference>
<accession>A0ABX8UWW0</accession>
<dbReference type="RefSeq" id="WP_219803121.1">
    <property type="nucleotide sequence ID" value="NZ_CP080096.1"/>
</dbReference>
<protein>
    <submittedName>
        <fullName evidence="6">LysR family transcriptional regulator</fullName>
    </submittedName>
</protein>
<comment type="similarity">
    <text evidence="1">Belongs to the LysR transcriptional regulatory family.</text>
</comment>
<name>A0ABX8UWW0_9BURK</name>
<keyword evidence="7" id="KW-1185">Reference proteome</keyword>
<proteinExistence type="inferred from homology"/>
<dbReference type="EMBL" id="CP080096">
    <property type="protein sequence ID" value="QYD73376.1"/>
    <property type="molecule type" value="Genomic_DNA"/>
</dbReference>
<dbReference type="Proteomes" id="UP000826462">
    <property type="component" value="Chromosome 2"/>
</dbReference>
<feature type="domain" description="HTH lysR-type" evidence="5">
    <location>
        <begin position="121"/>
        <end position="178"/>
    </location>
</feature>
<dbReference type="PANTHER" id="PTHR30419">
    <property type="entry name" value="HTH-TYPE TRANSCRIPTIONAL REGULATOR YBHD"/>
    <property type="match status" value="1"/>
</dbReference>
<gene>
    <name evidence="6" type="ORF">KZJ38_27500</name>
</gene>
<sequence length="430" mass="46748">MTAKRPRPPATDPHAPRELLNLAHLLVFVRVAQHGSAMRAAETLYRAQSAVTRSIHELEGALGVPLFERHPSGMLPTPTGRTVLERAQRVFGELETLATWCATRQQERRVNAPRGVPSSLLNTRRLQLLVELARHRHMPSAARALGISQPAVSSAIRVLETGAGFELFHRSARGLQPTPDGEIFVLHVRRALNELRHVPDDVAALQGTIRGHVLVGALPLGRTLILPAAVAHLSKAYPGVRVITDESAYETLAVGLRAGDIDFILGAVREPDPASGLVTEPLMSEPMAVLARPGHPLAGVRNLKLKQLSDMQWVLPRSHSPSREILDALFERSRLAPPVPAVETADLAMIRGLLLQSDMVAALSAHQMQYECEMGQLAVLDVPMPDTVRDIGFTMRAFAEPSPAARKLIDAIREVVAQFNPLGYAGRAVA</sequence>
<dbReference type="InterPro" id="IPR000847">
    <property type="entry name" value="LysR_HTH_N"/>
</dbReference>
<evidence type="ECO:0000256" key="1">
    <source>
        <dbReference type="ARBA" id="ARBA00009437"/>
    </source>
</evidence>
<dbReference type="InterPro" id="IPR005119">
    <property type="entry name" value="LysR_subst-bd"/>
</dbReference>
<dbReference type="InterPro" id="IPR036390">
    <property type="entry name" value="WH_DNA-bd_sf"/>
</dbReference>
<dbReference type="PROSITE" id="PS50931">
    <property type="entry name" value="HTH_LYSR"/>
    <property type="match status" value="2"/>
</dbReference>
<dbReference type="PANTHER" id="PTHR30419:SF14">
    <property type="entry name" value="LYSR FAMILY TRANSCRIPTIONAL REGULATOR"/>
    <property type="match status" value="1"/>
</dbReference>
<evidence type="ECO:0000259" key="5">
    <source>
        <dbReference type="PROSITE" id="PS50931"/>
    </source>
</evidence>
<evidence type="ECO:0000313" key="7">
    <source>
        <dbReference type="Proteomes" id="UP000826462"/>
    </source>
</evidence>
<dbReference type="Gene3D" id="3.40.190.290">
    <property type="match status" value="1"/>
</dbReference>
<dbReference type="Pfam" id="PF00126">
    <property type="entry name" value="HTH_1"/>
    <property type="match status" value="2"/>
</dbReference>
<reference evidence="6 7" key="1">
    <citation type="submission" date="2021-07" db="EMBL/GenBank/DDBJ databases">
        <title>Paraburkholderia edwinii protects Aspergillus sp. from phenazines by acting as a toxin sponge.</title>
        <authorList>
            <person name="Dahlstrom K.M."/>
            <person name="Newman D.K."/>
        </authorList>
    </citation>
    <scope>NUCLEOTIDE SEQUENCE [LARGE SCALE GENOMIC DNA]</scope>
    <source>
        <strain evidence="6 7">Pe01</strain>
    </source>
</reference>
<keyword evidence="4" id="KW-0804">Transcription</keyword>
<dbReference type="Gene3D" id="1.10.10.10">
    <property type="entry name" value="Winged helix-like DNA-binding domain superfamily/Winged helix DNA-binding domain"/>
    <property type="match status" value="2"/>
</dbReference>
<evidence type="ECO:0000313" key="6">
    <source>
        <dbReference type="EMBL" id="QYD73376.1"/>
    </source>
</evidence>
<evidence type="ECO:0000256" key="3">
    <source>
        <dbReference type="ARBA" id="ARBA00023125"/>
    </source>
</evidence>
<dbReference type="PRINTS" id="PR00039">
    <property type="entry name" value="HTHLYSR"/>
</dbReference>
<dbReference type="SUPFAM" id="SSF46785">
    <property type="entry name" value="Winged helix' DNA-binding domain"/>
    <property type="match status" value="2"/>
</dbReference>
<keyword evidence="2" id="KW-0805">Transcription regulation</keyword>
<dbReference type="SUPFAM" id="SSF53850">
    <property type="entry name" value="Periplasmic binding protein-like II"/>
    <property type="match status" value="1"/>
</dbReference>
<dbReference type="Pfam" id="PF03466">
    <property type="entry name" value="LysR_substrate"/>
    <property type="match status" value="1"/>
</dbReference>
<evidence type="ECO:0000256" key="4">
    <source>
        <dbReference type="ARBA" id="ARBA00023163"/>
    </source>
</evidence>